<proteinExistence type="predicted"/>
<organism evidence="1 2">
    <name type="scientific">Apiospora hydei</name>
    <dbReference type="NCBI Taxonomy" id="1337664"/>
    <lineage>
        <taxon>Eukaryota</taxon>
        <taxon>Fungi</taxon>
        <taxon>Dikarya</taxon>
        <taxon>Ascomycota</taxon>
        <taxon>Pezizomycotina</taxon>
        <taxon>Sordariomycetes</taxon>
        <taxon>Xylariomycetidae</taxon>
        <taxon>Amphisphaeriales</taxon>
        <taxon>Apiosporaceae</taxon>
        <taxon>Apiospora</taxon>
    </lineage>
</organism>
<gene>
    <name evidence="1" type="ORF">PG997_005485</name>
</gene>
<name>A0ABR1WQ43_9PEZI</name>
<dbReference type="RefSeq" id="XP_066668723.1">
    <property type="nucleotide sequence ID" value="XM_066809800.1"/>
</dbReference>
<dbReference type="GeneID" id="92042860"/>
<reference evidence="1 2" key="1">
    <citation type="submission" date="2023-01" db="EMBL/GenBank/DDBJ databases">
        <title>Analysis of 21 Apiospora genomes using comparative genomics revels a genus with tremendous synthesis potential of carbohydrate active enzymes and secondary metabolites.</title>
        <authorList>
            <person name="Sorensen T."/>
        </authorList>
    </citation>
    <scope>NUCLEOTIDE SEQUENCE [LARGE SCALE GENOMIC DNA]</scope>
    <source>
        <strain evidence="1 2">CBS 114990</strain>
    </source>
</reference>
<evidence type="ECO:0000313" key="1">
    <source>
        <dbReference type="EMBL" id="KAK8084214.1"/>
    </source>
</evidence>
<dbReference type="Proteomes" id="UP001433268">
    <property type="component" value="Unassembled WGS sequence"/>
</dbReference>
<sequence>MKTPAVTLISPSDKIVLALRTYMQNRIVSTTRIGQIADGTVRLSEAGLLRGSGVLKDARCAIQLHGRIWPGSKRWRSTCFLFFKCADHMKKAQHSGPHGLS</sequence>
<comment type="caution">
    <text evidence="1">The sequence shown here is derived from an EMBL/GenBank/DDBJ whole genome shotgun (WGS) entry which is preliminary data.</text>
</comment>
<keyword evidence="2" id="KW-1185">Reference proteome</keyword>
<accession>A0ABR1WQ43</accession>
<evidence type="ECO:0000313" key="2">
    <source>
        <dbReference type="Proteomes" id="UP001433268"/>
    </source>
</evidence>
<protein>
    <submittedName>
        <fullName evidence="1">Uncharacterized protein</fullName>
    </submittedName>
</protein>
<dbReference type="EMBL" id="JAQQWN010000005">
    <property type="protein sequence ID" value="KAK8084214.1"/>
    <property type="molecule type" value="Genomic_DNA"/>
</dbReference>